<proteinExistence type="predicted"/>
<name>A0A8S9V1H2_PHYIN</name>
<evidence type="ECO:0000259" key="1">
    <source>
        <dbReference type="PROSITE" id="PS51154"/>
    </source>
</evidence>
<dbReference type="PROSITE" id="PS51154">
    <property type="entry name" value="MACRO"/>
    <property type="match status" value="1"/>
</dbReference>
<dbReference type="EMBL" id="JAACNO010000881">
    <property type="protein sequence ID" value="KAF4144238.1"/>
    <property type="molecule type" value="Genomic_DNA"/>
</dbReference>
<dbReference type="InterPro" id="IPR002589">
    <property type="entry name" value="Macro_dom"/>
</dbReference>
<reference evidence="2" key="1">
    <citation type="submission" date="2020-03" db="EMBL/GenBank/DDBJ databases">
        <title>Hybrid Assembly of Korean Phytophthora infestans isolates.</title>
        <authorList>
            <person name="Prokchorchik M."/>
            <person name="Lee Y."/>
            <person name="Seo J."/>
            <person name="Cho J.-H."/>
            <person name="Park Y.-E."/>
            <person name="Jang D.-C."/>
            <person name="Im J.-S."/>
            <person name="Choi J.-G."/>
            <person name="Park H.-J."/>
            <person name="Lee G.-B."/>
            <person name="Lee Y.-G."/>
            <person name="Hong S.-Y."/>
            <person name="Cho K."/>
            <person name="Sohn K.H."/>
        </authorList>
    </citation>
    <scope>NUCLEOTIDE SEQUENCE</scope>
    <source>
        <strain evidence="2">KR_2_A2</strain>
    </source>
</reference>
<sequence>MNWWRKLQQAHCHVGLEVAKVHRSVTQVRGCVELTDYLSLRSQLECFERCVSVVKGDLGTITTVGEQQIDCLVFPSSSSFRNPGRGVDGRVHERAGPALDQAVMNLNMRNHPKVGDVMCTVGCDSGMRLLVHCVGPTGGTSNSEKLLYKTVLLWLPSRRVSIAFLCLMLLILRSVPFEI</sequence>
<comment type="caution">
    <text evidence="2">The sequence shown here is derived from an EMBL/GenBank/DDBJ whole genome shotgun (WGS) entry which is preliminary data.</text>
</comment>
<dbReference type="Pfam" id="PF01661">
    <property type="entry name" value="Macro"/>
    <property type="match status" value="1"/>
</dbReference>
<dbReference type="AlphaFoldDB" id="A0A8S9V1H2"/>
<gene>
    <name evidence="2" type="ORF">GN958_ATG06559</name>
</gene>
<dbReference type="InterPro" id="IPR043472">
    <property type="entry name" value="Macro_dom-like"/>
</dbReference>
<organism evidence="2 3">
    <name type="scientific">Phytophthora infestans</name>
    <name type="common">Potato late blight agent</name>
    <name type="synonym">Botrytis infestans</name>
    <dbReference type="NCBI Taxonomy" id="4787"/>
    <lineage>
        <taxon>Eukaryota</taxon>
        <taxon>Sar</taxon>
        <taxon>Stramenopiles</taxon>
        <taxon>Oomycota</taxon>
        <taxon>Peronosporomycetes</taxon>
        <taxon>Peronosporales</taxon>
        <taxon>Peronosporaceae</taxon>
        <taxon>Phytophthora</taxon>
    </lineage>
</organism>
<dbReference type="Proteomes" id="UP000704712">
    <property type="component" value="Unassembled WGS sequence"/>
</dbReference>
<feature type="domain" description="Macro" evidence="1">
    <location>
        <begin position="38"/>
        <end position="179"/>
    </location>
</feature>
<evidence type="ECO:0000313" key="2">
    <source>
        <dbReference type="EMBL" id="KAF4144238.1"/>
    </source>
</evidence>
<accession>A0A8S9V1H2</accession>
<protein>
    <submittedName>
        <fullName evidence="2">Macro domain</fullName>
    </submittedName>
</protein>
<dbReference type="Gene3D" id="3.40.220.10">
    <property type="entry name" value="Leucine Aminopeptidase, subunit E, domain 1"/>
    <property type="match status" value="1"/>
</dbReference>
<dbReference type="SUPFAM" id="SSF52949">
    <property type="entry name" value="Macro domain-like"/>
    <property type="match status" value="1"/>
</dbReference>
<evidence type="ECO:0000313" key="3">
    <source>
        <dbReference type="Proteomes" id="UP000704712"/>
    </source>
</evidence>